<protein>
    <recommendedName>
        <fullName evidence="1">Stage 0 sporulation protein A homolog</fullName>
    </recommendedName>
</protein>
<dbReference type="Pfam" id="PF00486">
    <property type="entry name" value="Trans_reg_C"/>
    <property type="match status" value="1"/>
</dbReference>
<dbReference type="InterPro" id="IPR036388">
    <property type="entry name" value="WH-like_DNA-bd_sf"/>
</dbReference>
<dbReference type="SUPFAM" id="SSF52172">
    <property type="entry name" value="CheY-like"/>
    <property type="match status" value="1"/>
</dbReference>
<dbReference type="InterPro" id="IPR011006">
    <property type="entry name" value="CheY-like_superfamily"/>
</dbReference>
<dbReference type="SUPFAM" id="SSF46894">
    <property type="entry name" value="C-terminal effector domain of the bipartite response regulators"/>
    <property type="match status" value="1"/>
</dbReference>
<keyword evidence="5 9" id="KW-0238">DNA-binding</keyword>
<feature type="domain" description="Response regulatory" evidence="10">
    <location>
        <begin position="7"/>
        <end position="120"/>
    </location>
</feature>
<dbReference type="PROSITE" id="PS50110">
    <property type="entry name" value="RESPONSE_REGULATORY"/>
    <property type="match status" value="1"/>
</dbReference>
<evidence type="ECO:0000256" key="3">
    <source>
        <dbReference type="ARBA" id="ARBA00023012"/>
    </source>
</evidence>
<dbReference type="EMBL" id="DVNH01000036">
    <property type="protein sequence ID" value="HIU51955.1"/>
    <property type="molecule type" value="Genomic_DNA"/>
</dbReference>
<reference evidence="12" key="1">
    <citation type="submission" date="2020-10" db="EMBL/GenBank/DDBJ databases">
        <authorList>
            <person name="Gilroy R."/>
        </authorList>
    </citation>
    <scope>NUCLEOTIDE SEQUENCE</scope>
    <source>
        <strain evidence="12">CHK195-15760</strain>
    </source>
</reference>
<keyword evidence="6" id="KW-0804">Transcription</keyword>
<dbReference type="InterPro" id="IPR001789">
    <property type="entry name" value="Sig_transdc_resp-reg_receiver"/>
</dbReference>
<dbReference type="PROSITE" id="PS51755">
    <property type="entry name" value="OMPR_PHOB"/>
    <property type="match status" value="1"/>
</dbReference>
<evidence type="ECO:0000313" key="12">
    <source>
        <dbReference type="EMBL" id="HIU51955.1"/>
    </source>
</evidence>
<name>A0A9D1M154_9FIRM</name>
<evidence type="ECO:0000259" key="10">
    <source>
        <dbReference type="PROSITE" id="PS50110"/>
    </source>
</evidence>
<feature type="DNA-binding region" description="OmpR/PhoB-type" evidence="9">
    <location>
        <begin position="141"/>
        <end position="240"/>
    </location>
</feature>
<evidence type="ECO:0000259" key="11">
    <source>
        <dbReference type="PROSITE" id="PS51755"/>
    </source>
</evidence>
<dbReference type="Gene3D" id="3.40.50.2300">
    <property type="match status" value="1"/>
</dbReference>
<dbReference type="GO" id="GO:0005829">
    <property type="term" value="C:cytosol"/>
    <property type="evidence" value="ECO:0007669"/>
    <property type="project" value="TreeGrafter"/>
</dbReference>
<reference evidence="12" key="2">
    <citation type="journal article" date="2021" name="PeerJ">
        <title>Extensive microbial diversity within the chicken gut microbiome revealed by metagenomics and culture.</title>
        <authorList>
            <person name="Gilroy R."/>
            <person name="Ravi A."/>
            <person name="Getino M."/>
            <person name="Pursley I."/>
            <person name="Horton D.L."/>
            <person name="Alikhan N.F."/>
            <person name="Baker D."/>
            <person name="Gharbi K."/>
            <person name="Hall N."/>
            <person name="Watson M."/>
            <person name="Adriaenssens E.M."/>
            <person name="Foster-Nyarko E."/>
            <person name="Jarju S."/>
            <person name="Secka A."/>
            <person name="Antonio M."/>
            <person name="Oren A."/>
            <person name="Chaudhuri R.R."/>
            <person name="La Ragione R."/>
            <person name="Hildebrand F."/>
            <person name="Pallen M.J."/>
        </authorList>
    </citation>
    <scope>NUCLEOTIDE SEQUENCE</scope>
    <source>
        <strain evidence="12">CHK195-15760</strain>
    </source>
</reference>
<dbReference type="PANTHER" id="PTHR48111:SF40">
    <property type="entry name" value="PHOSPHATE REGULON TRANSCRIPTIONAL REGULATORY PROTEIN PHOB"/>
    <property type="match status" value="1"/>
</dbReference>
<dbReference type="FunFam" id="3.40.50.2300:FF:000001">
    <property type="entry name" value="DNA-binding response regulator PhoB"/>
    <property type="match status" value="1"/>
</dbReference>
<dbReference type="Gene3D" id="6.10.250.690">
    <property type="match status" value="1"/>
</dbReference>
<dbReference type="PANTHER" id="PTHR48111">
    <property type="entry name" value="REGULATOR OF RPOS"/>
    <property type="match status" value="1"/>
</dbReference>
<evidence type="ECO:0000256" key="2">
    <source>
        <dbReference type="ARBA" id="ARBA00022553"/>
    </source>
</evidence>
<dbReference type="GO" id="GO:0000156">
    <property type="term" value="F:phosphorelay response regulator activity"/>
    <property type="evidence" value="ECO:0007669"/>
    <property type="project" value="TreeGrafter"/>
</dbReference>
<comment type="function">
    <text evidence="7">May play the central regulatory role in sporulation. It may be an element of the effector pathway responsible for the activation of sporulation genes in response to nutritional stress. Spo0A may act in concert with spo0H (a sigma factor) to control the expression of some genes that are critical to the sporulation process.</text>
</comment>
<evidence type="ECO:0000256" key="9">
    <source>
        <dbReference type="PROSITE-ProRule" id="PRU01091"/>
    </source>
</evidence>
<feature type="domain" description="OmpR/PhoB-type" evidence="11">
    <location>
        <begin position="141"/>
        <end position="240"/>
    </location>
</feature>
<keyword evidence="2 8" id="KW-0597">Phosphoprotein</keyword>
<evidence type="ECO:0000256" key="7">
    <source>
        <dbReference type="ARBA" id="ARBA00024867"/>
    </source>
</evidence>
<dbReference type="Pfam" id="PF00072">
    <property type="entry name" value="Response_reg"/>
    <property type="match status" value="1"/>
</dbReference>
<gene>
    <name evidence="12" type="ORF">IAB70_04980</name>
</gene>
<dbReference type="SMART" id="SM00448">
    <property type="entry name" value="REC"/>
    <property type="match status" value="1"/>
</dbReference>
<dbReference type="GO" id="GO:0000976">
    <property type="term" value="F:transcription cis-regulatory region binding"/>
    <property type="evidence" value="ECO:0007669"/>
    <property type="project" value="TreeGrafter"/>
</dbReference>
<evidence type="ECO:0000256" key="6">
    <source>
        <dbReference type="ARBA" id="ARBA00023163"/>
    </source>
</evidence>
<evidence type="ECO:0000256" key="8">
    <source>
        <dbReference type="PROSITE-ProRule" id="PRU00169"/>
    </source>
</evidence>
<dbReference type="Proteomes" id="UP000824093">
    <property type="component" value="Unassembled WGS sequence"/>
</dbReference>
<keyword evidence="3" id="KW-0902">Two-component regulatory system</keyword>
<dbReference type="InterPro" id="IPR016032">
    <property type="entry name" value="Sig_transdc_resp-reg_C-effctor"/>
</dbReference>
<dbReference type="Gene3D" id="1.10.10.10">
    <property type="entry name" value="Winged helix-like DNA-binding domain superfamily/Winged helix DNA-binding domain"/>
    <property type="match status" value="1"/>
</dbReference>
<keyword evidence="4" id="KW-0805">Transcription regulation</keyword>
<dbReference type="GO" id="GO:0006355">
    <property type="term" value="P:regulation of DNA-templated transcription"/>
    <property type="evidence" value="ECO:0007669"/>
    <property type="project" value="InterPro"/>
</dbReference>
<dbReference type="FunFam" id="1.10.10.10:FF:000018">
    <property type="entry name" value="DNA-binding response regulator ResD"/>
    <property type="match status" value="1"/>
</dbReference>
<dbReference type="GO" id="GO:0032993">
    <property type="term" value="C:protein-DNA complex"/>
    <property type="evidence" value="ECO:0007669"/>
    <property type="project" value="TreeGrafter"/>
</dbReference>
<evidence type="ECO:0000256" key="4">
    <source>
        <dbReference type="ARBA" id="ARBA00023015"/>
    </source>
</evidence>
<dbReference type="InterPro" id="IPR039420">
    <property type="entry name" value="WalR-like"/>
</dbReference>
<organism evidence="12 13">
    <name type="scientific">Candidatus Merdicola faecigallinarum</name>
    <dbReference type="NCBI Taxonomy" id="2840862"/>
    <lineage>
        <taxon>Bacteria</taxon>
        <taxon>Bacillati</taxon>
        <taxon>Bacillota</taxon>
        <taxon>Clostridia</taxon>
        <taxon>Candidatus Merdicola</taxon>
    </lineage>
</organism>
<sequence>MERDKKTILIVDDEQPIIDILVYNLQKEGYETLEANDGITAVDIALEKKPDLILLDIMLPKMDGLSVCKRIRHTLNVPILMLTAKDEEIDKILGLELGADDYVTKPFSVRELMARIKANLRKADITSNVISEENRKQEDNTNKIIVGDLSLDLDKFEVRVKNEVMDLTLREFEVLKYLASQPGQVVTRETLLEKVWGYEYYGDIRTVDVTVRRIREKIEKDTSNPKILITKRGVGYYIAS</sequence>
<proteinExistence type="predicted"/>
<evidence type="ECO:0000256" key="5">
    <source>
        <dbReference type="ARBA" id="ARBA00023125"/>
    </source>
</evidence>
<evidence type="ECO:0000256" key="1">
    <source>
        <dbReference type="ARBA" id="ARBA00018672"/>
    </source>
</evidence>
<comment type="caution">
    <text evidence="12">The sequence shown here is derived from an EMBL/GenBank/DDBJ whole genome shotgun (WGS) entry which is preliminary data.</text>
</comment>
<dbReference type="AlphaFoldDB" id="A0A9D1M154"/>
<dbReference type="CDD" id="cd00383">
    <property type="entry name" value="trans_reg_C"/>
    <property type="match status" value="1"/>
</dbReference>
<dbReference type="InterPro" id="IPR001867">
    <property type="entry name" value="OmpR/PhoB-type_DNA-bd"/>
</dbReference>
<accession>A0A9D1M154</accession>
<evidence type="ECO:0000313" key="13">
    <source>
        <dbReference type="Proteomes" id="UP000824093"/>
    </source>
</evidence>
<feature type="modified residue" description="4-aspartylphosphate" evidence="8">
    <location>
        <position position="56"/>
    </location>
</feature>
<dbReference type="SMART" id="SM00862">
    <property type="entry name" value="Trans_reg_C"/>
    <property type="match status" value="1"/>
</dbReference>